<evidence type="ECO:0000313" key="1">
    <source>
        <dbReference type="EMBL" id="PNP44789.1"/>
    </source>
</evidence>
<dbReference type="EMBL" id="MTYH01000028">
    <property type="protein sequence ID" value="PNP44789.1"/>
    <property type="molecule type" value="Genomic_DNA"/>
</dbReference>
<comment type="caution">
    <text evidence="1">The sequence shown here is derived from an EMBL/GenBank/DDBJ whole genome shotgun (WGS) entry which is preliminary data.</text>
</comment>
<dbReference type="AlphaFoldDB" id="A0A2K0TGY7"/>
<proteinExistence type="predicted"/>
<evidence type="ECO:0000313" key="2">
    <source>
        <dbReference type="Proteomes" id="UP000236546"/>
    </source>
</evidence>
<sequence>MASITNGAIIITALDSHKHKHKHKHQEAVLVLAAALGSHQAPSPKPKCPQMLPPATFYAVLLEHEQIL</sequence>
<protein>
    <submittedName>
        <fullName evidence="1">Uncharacterized protein</fullName>
    </submittedName>
</protein>
<reference evidence="1 2" key="1">
    <citation type="submission" date="2017-02" db="EMBL/GenBank/DDBJ databases">
        <title>Genomes of Trichoderma spp. with biocontrol activity.</title>
        <authorList>
            <person name="Gardiner D."/>
            <person name="Kazan K."/>
            <person name="Vos C."/>
            <person name="Harvey P."/>
        </authorList>
    </citation>
    <scope>NUCLEOTIDE SEQUENCE [LARGE SCALE GENOMIC DNA]</scope>
    <source>
        <strain evidence="1 2">A5MH</strain>
    </source>
</reference>
<name>A0A2K0TGY7_9HYPO</name>
<accession>A0A2K0TGY7</accession>
<dbReference type="Proteomes" id="UP000236546">
    <property type="component" value="Unassembled WGS sequence"/>
</dbReference>
<gene>
    <name evidence="1" type="ORF">TGAMA5MH_03598</name>
</gene>
<organism evidence="1 2">
    <name type="scientific">Trichoderma gamsii</name>
    <dbReference type="NCBI Taxonomy" id="398673"/>
    <lineage>
        <taxon>Eukaryota</taxon>
        <taxon>Fungi</taxon>
        <taxon>Dikarya</taxon>
        <taxon>Ascomycota</taxon>
        <taxon>Pezizomycotina</taxon>
        <taxon>Sordariomycetes</taxon>
        <taxon>Hypocreomycetidae</taxon>
        <taxon>Hypocreales</taxon>
        <taxon>Hypocreaceae</taxon>
        <taxon>Trichoderma</taxon>
    </lineage>
</organism>